<dbReference type="EMBL" id="JBAHYK010000126">
    <property type="protein sequence ID" value="KAL0577969.1"/>
    <property type="molecule type" value="Genomic_DNA"/>
</dbReference>
<proteinExistence type="predicted"/>
<evidence type="ECO:0000313" key="4">
    <source>
        <dbReference type="Proteomes" id="UP001465976"/>
    </source>
</evidence>
<dbReference type="SUPFAM" id="SSF53474">
    <property type="entry name" value="alpha/beta-Hydrolases"/>
    <property type="match status" value="1"/>
</dbReference>
<keyword evidence="4" id="KW-1185">Reference proteome</keyword>
<dbReference type="PANTHER" id="PTHR48081:SF8">
    <property type="entry name" value="ALPHA_BETA HYDROLASE FOLD-3 DOMAIN-CONTAINING PROTEIN-RELATED"/>
    <property type="match status" value="1"/>
</dbReference>
<comment type="caution">
    <text evidence="3">The sequence shown here is derived from an EMBL/GenBank/DDBJ whole genome shotgun (WGS) entry which is preliminary data.</text>
</comment>
<gene>
    <name evidence="3" type="ORF">V5O48_004005</name>
</gene>
<feature type="domain" description="Alpha/beta hydrolase fold-3" evidence="2">
    <location>
        <begin position="104"/>
        <end position="298"/>
    </location>
</feature>
<name>A0ABR3FR90_9AGAR</name>
<evidence type="ECO:0000313" key="3">
    <source>
        <dbReference type="EMBL" id="KAL0577969.1"/>
    </source>
</evidence>
<dbReference type="InterPro" id="IPR029058">
    <property type="entry name" value="AB_hydrolase_fold"/>
</dbReference>
<dbReference type="InterPro" id="IPR050300">
    <property type="entry name" value="GDXG_lipolytic_enzyme"/>
</dbReference>
<organism evidence="3 4">
    <name type="scientific">Marasmius crinis-equi</name>
    <dbReference type="NCBI Taxonomy" id="585013"/>
    <lineage>
        <taxon>Eukaryota</taxon>
        <taxon>Fungi</taxon>
        <taxon>Dikarya</taxon>
        <taxon>Basidiomycota</taxon>
        <taxon>Agaricomycotina</taxon>
        <taxon>Agaricomycetes</taxon>
        <taxon>Agaricomycetidae</taxon>
        <taxon>Agaricales</taxon>
        <taxon>Marasmiineae</taxon>
        <taxon>Marasmiaceae</taxon>
        <taxon>Marasmius</taxon>
    </lineage>
</organism>
<evidence type="ECO:0000256" key="1">
    <source>
        <dbReference type="ARBA" id="ARBA00022801"/>
    </source>
</evidence>
<reference evidence="3 4" key="1">
    <citation type="submission" date="2024-02" db="EMBL/GenBank/DDBJ databases">
        <title>A draft genome for the cacao thread blight pathogen Marasmius crinis-equi.</title>
        <authorList>
            <person name="Cohen S.P."/>
            <person name="Baruah I.K."/>
            <person name="Amoako-Attah I."/>
            <person name="Bukari Y."/>
            <person name="Meinhardt L.W."/>
            <person name="Bailey B.A."/>
        </authorList>
    </citation>
    <scope>NUCLEOTIDE SEQUENCE [LARGE SCALE GENOMIC DNA]</scope>
    <source>
        <strain evidence="3 4">GH-76</strain>
    </source>
</reference>
<dbReference type="InterPro" id="IPR013094">
    <property type="entry name" value="AB_hydrolase_3"/>
</dbReference>
<keyword evidence="1" id="KW-0378">Hydrolase</keyword>
<evidence type="ECO:0000259" key="2">
    <source>
        <dbReference type="Pfam" id="PF07859"/>
    </source>
</evidence>
<dbReference type="PANTHER" id="PTHR48081">
    <property type="entry name" value="AB HYDROLASE SUPERFAMILY PROTEIN C4A8.06C"/>
    <property type="match status" value="1"/>
</dbReference>
<sequence length="300" mass="32812">MAEHAHLSEVDPEIVPHLESLRTMPLIGVDVPLEEVRGYVGGPGLEMMKSKYESHLPPSSTYTVTSHSIDLGGGVKRSAKNITPTPQDGEDDKFPALFTPDTKGFIMGNADTDDYRLRIASVKCRLSIVIFEYRLAPENPFPTAVNDSFAGLKHLASHPGKFCSSLEKGFLVGGTSAGGNLAAVLSHLARDDPFFGDTPLTGQLLHIPIVLHHQAAPEEYQPLLLSFDQNKEFGRAQIINFIESYNPDPTDTRFSPLLLDSHNGLPPAYLQVCGLDPLRDEGLLYEQVLREAGVPTKLDM</sequence>
<dbReference type="Proteomes" id="UP001465976">
    <property type="component" value="Unassembled WGS sequence"/>
</dbReference>
<protein>
    <recommendedName>
        <fullName evidence="2">Alpha/beta hydrolase fold-3 domain-containing protein</fullName>
    </recommendedName>
</protein>
<accession>A0ABR3FR90</accession>
<dbReference type="Gene3D" id="3.40.50.1820">
    <property type="entry name" value="alpha/beta hydrolase"/>
    <property type="match status" value="1"/>
</dbReference>
<dbReference type="Pfam" id="PF07859">
    <property type="entry name" value="Abhydrolase_3"/>
    <property type="match status" value="1"/>
</dbReference>